<gene>
    <name evidence="1" type="ORF">DNR46_35165</name>
</gene>
<protein>
    <recommendedName>
        <fullName evidence="3">GNAT family N-acetyltransferase</fullName>
    </recommendedName>
</protein>
<evidence type="ECO:0000313" key="1">
    <source>
        <dbReference type="EMBL" id="RNJ41287.1"/>
    </source>
</evidence>
<evidence type="ECO:0008006" key="3">
    <source>
        <dbReference type="Google" id="ProtNLM"/>
    </source>
</evidence>
<accession>A0A3M9WZQ0</accession>
<proteinExistence type="predicted"/>
<evidence type="ECO:0000313" key="2">
    <source>
        <dbReference type="Proteomes" id="UP000275436"/>
    </source>
</evidence>
<dbReference type="AlphaFoldDB" id="A0A3M9WZQ0"/>
<reference evidence="1 2" key="1">
    <citation type="journal article" date="2018" name="Mol. Plant Microbe Interact.">
        <title>Taxonomically Different Co-Microsymbionts of a Relict Legume, Oxytropis popoviana, Have Complementary Sets of Symbiotic Genes and Together Increase the Efficiency of Plant Nodulation.</title>
        <authorList>
            <person name="Safronova V."/>
            <person name="Belimov A."/>
            <person name="Sazanova A."/>
            <person name="Chirak E."/>
            <person name="Verkhozina A."/>
            <person name="Kuznetsova I."/>
            <person name="Andronov E."/>
            <person name="Puhalsky J."/>
            <person name="Tikhonovich I."/>
        </authorList>
    </citation>
    <scope>NUCLEOTIDE SEQUENCE [LARGE SCALE GENOMIC DNA]</scope>
    <source>
        <strain evidence="1 2">Opo-235</strain>
    </source>
</reference>
<dbReference type="Proteomes" id="UP000275436">
    <property type="component" value="Unassembled WGS sequence"/>
</dbReference>
<sequence length="232" mass="25734">MSDNLTILEISKCIWALDDLARKSGLRIATGDNFDEYVRITSSLPGKPPTTPHFRPDCSALPAGKAFWIVGRDREGSIAHVQAMRLDDISHTSLAEHLRSLKGCFDDPDLKAGPSSSCSCSAPTADTIKGLVAYHGDVWLREDFRGRDLTSFVGRLALGLAWAKWSPDVIYALVGGWIIEKGVADRYGYQHREYGSILRLPALGICHDDWLIWLTRDELLKTFSGTFSLRTP</sequence>
<dbReference type="EMBL" id="QKOD01000022">
    <property type="protein sequence ID" value="RNJ41287.1"/>
    <property type="molecule type" value="Genomic_DNA"/>
</dbReference>
<comment type="caution">
    <text evidence="1">The sequence shown here is derived from an EMBL/GenBank/DDBJ whole genome shotgun (WGS) entry which is preliminary data.</text>
</comment>
<name>A0A3M9WZQ0_9HYPH</name>
<organism evidence="1 2">
    <name type="scientific">Mesorhizobium japonicum</name>
    <dbReference type="NCBI Taxonomy" id="2066070"/>
    <lineage>
        <taxon>Bacteria</taxon>
        <taxon>Pseudomonadati</taxon>
        <taxon>Pseudomonadota</taxon>
        <taxon>Alphaproteobacteria</taxon>
        <taxon>Hyphomicrobiales</taxon>
        <taxon>Phyllobacteriaceae</taxon>
        <taxon>Mesorhizobium</taxon>
    </lineage>
</organism>